<dbReference type="NCBIfam" id="TIGR02108">
    <property type="entry name" value="PQQ_syn_pqqB"/>
    <property type="match status" value="1"/>
</dbReference>
<evidence type="ECO:0000259" key="7">
    <source>
        <dbReference type="Pfam" id="PF12706"/>
    </source>
</evidence>
<dbReference type="GO" id="GO:0018189">
    <property type="term" value="P:pyrroloquinoline quinone biosynthetic process"/>
    <property type="evidence" value="ECO:0007669"/>
    <property type="project" value="UniProtKB-UniRule"/>
</dbReference>
<sequence length="294" mass="31135">MRIVVLGTAAGGGVPQWNCACGNCRAAREGSTAPRTQDCLAISGDGTEWYLVNASPDLRHQLTTCAALAPGPGPRQTPLRGVFLTDGELDHTLGLFQLKEAEGLAVWAPEAVLGSVPAREIVASYRPWTWRASNDGVLLDGLRVDVLPVSDKRPKYAADVPAEGPWVVAYRFTDLVTGGVLVYAPCLARWPDGFDEFCAGADYVLLDGSFHEPGEMATATHGDVGSPAQRGMGHLPLAGPHGSLARIGRRRGRTRWLYTHVNNTNPVLDPTSAAHAAVIEAGAEIATDGAVLQL</sequence>
<accession>I1D258</accession>
<dbReference type="OrthoDB" id="9778305at2"/>
<keyword evidence="8" id="KW-0378">Hydrolase</keyword>
<dbReference type="InterPro" id="IPR036866">
    <property type="entry name" value="RibonucZ/Hydroxyglut_hydro"/>
</dbReference>
<name>I1D258_9PSEU</name>
<evidence type="ECO:0000256" key="2">
    <source>
        <dbReference type="ARBA" id="ARBA00008481"/>
    </source>
</evidence>
<dbReference type="GO" id="GO:0016787">
    <property type="term" value="F:hydrolase activity"/>
    <property type="evidence" value="ECO:0007669"/>
    <property type="project" value="UniProtKB-KW"/>
</dbReference>
<comment type="similarity">
    <text evidence="2 6">Belongs to the PqqB family.</text>
</comment>
<comment type="pathway">
    <text evidence="1 6">Cofactor biosynthesis; pyrroloquinoline quinone biosynthesis.</text>
</comment>
<evidence type="ECO:0000256" key="4">
    <source>
        <dbReference type="ARBA" id="ARBA00022448"/>
    </source>
</evidence>
<dbReference type="InterPro" id="IPR001279">
    <property type="entry name" value="Metallo-B-lactamas"/>
</dbReference>
<dbReference type="EMBL" id="CM001484">
    <property type="protein sequence ID" value="EIE99032.1"/>
    <property type="molecule type" value="Genomic_DNA"/>
</dbReference>
<evidence type="ECO:0000256" key="5">
    <source>
        <dbReference type="ARBA" id="ARBA00022905"/>
    </source>
</evidence>
<comment type="function">
    <text evidence="6">May be involved in the transport of PQQ or its precursor to the periplasm.</text>
</comment>
<dbReference type="Proteomes" id="UP000005087">
    <property type="component" value="Chromosome"/>
</dbReference>
<reference evidence="8 9" key="1">
    <citation type="submission" date="2011-09" db="EMBL/GenBank/DDBJ databases">
        <authorList>
            <consortium name="US DOE Joint Genome Institute (JGI-PGF)"/>
            <person name="Lucas S."/>
            <person name="Han J."/>
            <person name="Lapidus A."/>
            <person name="Cheng J.-F."/>
            <person name="Goodwin L."/>
            <person name="Pitluck S."/>
            <person name="Peters L."/>
            <person name="Land M.L."/>
            <person name="Hauser L."/>
            <person name="Brambilla E."/>
            <person name="Klenk H.-P."/>
            <person name="Woyke T.J."/>
        </authorList>
    </citation>
    <scope>NUCLEOTIDE SEQUENCE [LARGE SCALE GENOMIC DNA]</scope>
    <source>
        <strain evidence="8 9">K62</strain>
    </source>
</reference>
<proteinExistence type="inferred from homology"/>
<evidence type="ECO:0000256" key="6">
    <source>
        <dbReference type="HAMAP-Rule" id="MF_00653"/>
    </source>
</evidence>
<keyword evidence="5 6" id="KW-0884">PQQ biosynthesis</keyword>
<reference evidence="9" key="2">
    <citation type="submission" date="2012-01" db="EMBL/GenBank/DDBJ databases">
        <title>Noncontiguous Finished sequence of chromosome of Saccharomonospora glauca K62.</title>
        <authorList>
            <consortium name="US DOE Joint Genome Institute"/>
            <person name="Lucas S."/>
            <person name="Han J."/>
            <person name="Lapidus A."/>
            <person name="Cheng J.-F."/>
            <person name="Goodwin L."/>
            <person name="Pitluck S."/>
            <person name="Peters L."/>
            <person name="Mikhailova N."/>
            <person name="Held B."/>
            <person name="Detter J.C."/>
            <person name="Han C."/>
            <person name="Tapia R."/>
            <person name="Land M."/>
            <person name="Hauser L."/>
            <person name="Kyrpides N."/>
            <person name="Ivanova N."/>
            <person name="Pagani I."/>
            <person name="Brambilla E.-M."/>
            <person name="Klenk H.-P."/>
            <person name="Woyke T."/>
        </authorList>
    </citation>
    <scope>NUCLEOTIDE SEQUENCE [LARGE SCALE GENOMIC DNA]</scope>
    <source>
        <strain evidence="9">K62</strain>
    </source>
</reference>
<keyword evidence="9" id="KW-1185">Reference proteome</keyword>
<dbReference type="SUPFAM" id="SSF56281">
    <property type="entry name" value="Metallo-hydrolase/oxidoreductase"/>
    <property type="match status" value="1"/>
</dbReference>
<dbReference type="HOGENOM" id="CLU_061120_0_0_11"/>
<gene>
    <name evidence="6" type="primary">pqqB</name>
    <name evidence="8" type="ORF">SacglDRAFT_02130</name>
</gene>
<evidence type="ECO:0000313" key="9">
    <source>
        <dbReference type="Proteomes" id="UP000005087"/>
    </source>
</evidence>
<dbReference type="HAMAP" id="MF_00653">
    <property type="entry name" value="PQQ_syn_PqqB"/>
    <property type="match status" value="1"/>
</dbReference>
<evidence type="ECO:0000313" key="8">
    <source>
        <dbReference type="EMBL" id="EIE99032.1"/>
    </source>
</evidence>
<dbReference type="RefSeq" id="WP_005464290.1">
    <property type="nucleotide sequence ID" value="NZ_CM001484.1"/>
</dbReference>
<dbReference type="Gene3D" id="3.60.15.10">
    <property type="entry name" value="Ribonuclease Z/Hydroxyacylglutathione hydrolase-like"/>
    <property type="match status" value="1"/>
</dbReference>
<dbReference type="eggNOG" id="COG1235">
    <property type="taxonomic scope" value="Bacteria"/>
</dbReference>
<evidence type="ECO:0000256" key="1">
    <source>
        <dbReference type="ARBA" id="ARBA00004886"/>
    </source>
</evidence>
<dbReference type="Pfam" id="PF12706">
    <property type="entry name" value="Lactamase_B_2"/>
    <property type="match status" value="1"/>
</dbReference>
<dbReference type="AlphaFoldDB" id="I1D258"/>
<organism evidence="8 9">
    <name type="scientific">Saccharomonospora glauca K62</name>
    <dbReference type="NCBI Taxonomy" id="928724"/>
    <lineage>
        <taxon>Bacteria</taxon>
        <taxon>Bacillati</taxon>
        <taxon>Actinomycetota</taxon>
        <taxon>Actinomycetes</taxon>
        <taxon>Pseudonocardiales</taxon>
        <taxon>Pseudonocardiaceae</taxon>
        <taxon>Saccharomonospora</taxon>
    </lineage>
</organism>
<dbReference type="UniPathway" id="UPA00539"/>
<evidence type="ECO:0000256" key="3">
    <source>
        <dbReference type="ARBA" id="ARBA00015084"/>
    </source>
</evidence>
<protein>
    <recommendedName>
        <fullName evidence="3 6">Coenzyme PQQ synthesis protein B</fullName>
    </recommendedName>
    <alternativeName>
        <fullName evidence="6">Pyrroloquinoline quinone biosynthesis protein B</fullName>
    </alternativeName>
</protein>
<feature type="domain" description="Metallo-beta-lactamase" evidence="7">
    <location>
        <begin position="49"/>
        <end position="260"/>
    </location>
</feature>
<dbReference type="InterPro" id="IPR011842">
    <property type="entry name" value="PQQ_synth_PqqB"/>
</dbReference>
<keyword evidence="4 6" id="KW-0813">Transport</keyword>
<dbReference type="STRING" id="928724.SacglDRAFT_02130"/>